<keyword evidence="3 9" id="KW-0831">Ubiquinone biosynthesis</keyword>
<dbReference type="KEGG" id="sdf:ACG33_06015"/>
<keyword evidence="4 9" id="KW-0479">Metal-binding</keyword>
<keyword evidence="6 9" id="KW-0408">Iron</keyword>
<dbReference type="GO" id="GO:0006744">
    <property type="term" value="P:ubiquinone biosynthetic process"/>
    <property type="evidence" value="ECO:0007669"/>
    <property type="project" value="UniProtKB-UniRule"/>
</dbReference>
<evidence type="ECO:0000256" key="7">
    <source>
        <dbReference type="ARBA" id="ARBA00023033"/>
    </source>
</evidence>
<dbReference type="AlphaFoldDB" id="A0A127FAT7"/>
<proteinExistence type="inferred from homology"/>
<dbReference type="PATRIC" id="fig|465721.4.peg.1281"/>
<feature type="binding site" evidence="9">
    <location>
        <position position="55"/>
    </location>
    <ligand>
        <name>Fe cation</name>
        <dbReference type="ChEBI" id="CHEBI:24875"/>
        <label>1</label>
    </ligand>
</feature>
<evidence type="ECO:0000256" key="3">
    <source>
        <dbReference type="ARBA" id="ARBA00022688"/>
    </source>
</evidence>
<dbReference type="EMBL" id="CP011971">
    <property type="protein sequence ID" value="AMN46659.1"/>
    <property type="molecule type" value="Genomic_DNA"/>
</dbReference>
<dbReference type="GO" id="GO:0005886">
    <property type="term" value="C:plasma membrane"/>
    <property type="evidence" value="ECO:0007669"/>
    <property type="project" value="UniProtKB-SubCell"/>
</dbReference>
<comment type="similarity">
    <text evidence="9">Belongs to the COQ7 family.</text>
</comment>
<feature type="binding site" evidence="9">
    <location>
        <position position="172"/>
    </location>
    <ligand>
        <name>Fe cation</name>
        <dbReference type="ChEBI" id="CHEBI:24875"/>
        <label>2</label>
    </ligand>
</feature>
<protein>
    <recommendedName>
        <fullName evidence="9">3-demethoxyubiquinol 3-hydroxylase</fullName>
        <shortName evidence="9">DMQ hydroxylase</shortName>
        <ecNumber evidence="9">1.14.99.60</ecNumber>
    </recommendedName>
    <alternativeName>
        <fullName evidence="9">2-nonaprenyl-3-methyl-6-methoxy-1,4-benzoquinol hydroxylase</fullName>
    </alternativeName>
</protein>
<dbReference type="InterPro" id="IPR012347">
    <property type="entry name" value="Ferritin-like"/>
</dbReference>
<keyword evidence="5 9" id="KW-0560">Oxidoreductase</keyword>
<sequence length="206" mass="22670">MIDRLIASLDQSLRTVFGKNVSARPYPAKGIPETMERPADRRHAAALMRVNHSGEIAAQALYQGQALVAGQAATQASLMQAAREETDHLAWCAQRIDELDGRTSLLDPLWYAGSFMIGAFAGLAGDRISLGFVAETERQVVEHLEGHLHRLPPNDARTRAIITRMSIDEEHHGDTALRTGAAPLPGVVRAMMKYSARIMTRTAYWL</sequence>
<evidence type="ECO:0000313" key="10">
    <source>
        <dbReference type="EMBL" id="AMN46659.1"/>
    </source>
</evidence>
<feature type="binding site" evidence="9">
    <location>
        <position position="137"/>
    </location>
    <ligand>
        <name>Fe cation</name>
        <dbReference type="ChEBI" id="CHEBI:24875"/>
        <label>2</label>
    </ligand>
</feature>
<dbReference type="OrthoDB" id="5192789at2"/>
<evidence type="ECO:0000256" key="5">
    <source>
        <dbReference type="ARBA" id="ARBA00023002"/>
    </source>
</evidence>
<dbReference type="PANTHER" id="PTHR11237:SF4">
    <property type="entry name" value="5-DEMETHOXYUBIQUINONE HYDROXYLASE, MITOCHONDRIAL"/>
    <property type="match status" value="1"/>
</dbReference>
<reference evidence="10 11" key="1">
    <citation type="submission" date="2015-06" db="EMBL/GenBank/DDBJ databases">
        <title>A Comprehensive Approach to Explore the Metabolic and Phylogenetic Diversity of Bacterial Steroid Degradation in the Environment: Testosterone as an Example.</title>
        <authorList>
            <person name="Yang F.-C."/>
            <person name="Chen Y.-L."/>
            <person name="Yu C.-P."/>
            <person name="Tang S.-L."/>
            <person name="Wang P.-H."/>
            <person name="Ismail W."/>
            <person name="Wang C.-H."/>
            <person name="Yang C.-Y."/>
            <person name="Chiang Y.-R."/>
        </authorList>
    </citation>
    <scope>NUCLEOTIDE SEQUENCE [LARGE SCALE GENOMIC DNA]</scope>
    <source>
        <strain evidence="10 11">DSM 18526</strain>
    </source>
</reference>
<evidence type="ECO:0000256" key="1">
    <source>
        <dbReference type="ARBA" id="ARBA00004749"/>
    </source>
</evidence>
<dbReference type="HAMAP" id="MF_01658">
    <property type="entry name" value="COQ7"/>
    <property type="match status" value="1"/>
</dbReference>
<dbReference type="InterPro" id="IPR009078">
    <property type="entry name" value="Ferritin-like_SF"/>
</dbReference>
<organism evidence="10 11">
    <name type="scientific">Steroidobacter denitrificans</name>
    <dbReference type="NCBI Taxonomy" id="465721"/>
    <lineage>
        <taxon>Bacteria</taxon>
        <taxon>Pseudomonadati</taxon>
        <taxon>Pseudomonadota</taxon>
        <taxon>Gammaproteobacteria</taxon>
        <taxon>Steroidobacterales</taxon>
        <taxon>Steroidobacteraceae</taxon>
        <taxon>Steroidobacter</taxon>
    </lineage>
</organism>
<evidence type="ECO:0000256" key="6">
    <source>
        <dbReference type="ARBA" id="ARBA00023004"/>
    </source>
</evidence>
<comment type="cofactor">
    <cofactor evidence="9">
        <name>Fe cation</name>
        <dbReference type="ChEBI" id="CHEBI:24875"/>
    </cofactor>
    <text evidence="9">Binds 2 iron ions per subunit.</text>
</comment>
<dbReference type="STRING" id="465721.ACG33_06015"/>
<gene>
    <name evidence="9" type="primary">coq7</name>
    <name evidence="10" type="ORF">ACG33_06015</name>
</gene>
<dbReference type="SUPFAM" id="SSF47240">
    <property type="entry name" value="Ferritin-like"/>
    <property type="match status" value="1"/>
</dbReference>
<comment type="subcellular location">
    <subcellularLocation>
        <location evidence="9">Cell membrane</location>
        <topology evidence="9">Peripheral membrane protein</topology>
    </subcellularLocation>
</comment>
<accession>A0A127FAT7</accession>
<dbReference type="Proteomes" id="UP000070250">
    <property type="component" value="Chromosome"/>
</dbReference>
<evidence type="ECO:0000256" key="8">
    <source>
        <dbReference type="ARBA" id="ARBA00023136"/>
    </source>
</evidence>
<feature type="binding site" evidence="9">
    <location>
        <position position="169"/>
    </location>
    <ligand>
        <name>Fe cation</name>
        <dbReference type="ChEBI" id="CHEBI:24875"/>
        <label>2</label>
    </ligand>
</feature>
<keyword evidence="8 9" id="KW-0472">Membrane</keyword>
<dbReference type="PANTHER" id="PTHR11237">
    <property type="entry name" value="COENZYME Q10 BIOSYNTHESIS PROTEIN 7"/>
    <property type="match status" value="1"/>
</dbReference>
<evidence type="ECO:0000313" key="11">
    <source>
        <dbReference type="Proteomes" id="UP000070250"/>
    </source>
</evidence>
<dbReference type="CDD" id="cd01042">
    <property type="entry name" value="DMQH"/>
    <property type="match status" value="1"/>
</dbReference>
<keyword evidence="7 9" id="KW-0503">Monooxygenase</keyword>
<dbReference type="NCBIfam" id="NF033656">
    <property type="entry name" value="DMQ_monoox_COQ7"/>
    <property type="match status" value="1"/>
</dbReference>
<dbReference type="GO" id="GO:0046872">
    <property type="term" value="F:metal ion binding"/>
    <property type="evidence" value="ECO:0007669"/>
    <property type="project" value="UniProtKB-KW"/>
</dbReference>
<comment type="function">
    <text evidence="9">Catalyzes the hydroxylation of 2-nonaprenyl-3-methyl-6-methoxy-1,4-benzoquinol during ubiquinone biosynthesis.</text>
</comment>
<feature type="binding site" evidence="9">
    <location>
        <position position="88"/>
    </location>
    <ligand>
        <name>Fe cation</name>
        <dbReference type="ChEBI" id="CHEBI:24875"/>
        <label>1</label>
    </ligand>
</feature>
<dbReference type="EC" id="1.14.99.60" evidence="9"/>
<dbReference type="Pfam" id="PF03232">
    <property type="entry name" value="COQ7"/>
    <property type="match status" value="1"/>
</dbReference>
<evidence type="ECO:0000256" key="2">
    <source>
        <dbReference type="ARBA" id="ARBA00022475"/>
    </source>
</evidence>
<dbReference type="Gene3D" id="1.20.1260.10">
    <property type="match status" value="1"/>
</dbReference>
<evidence type="ECO:0000256" key="9">
    <source>
        <dbReference type="HAMAP-Rule" id="MF_01658"/>
    </source>
</evidence>
<dbReference type="InterPro" id="IPR011566">
    <property type="entry name" value="Ubq_synth_Coq7"/>
</dbReference>
<feature type="binding site" evidence="9">
    <location>
        <position position="169"/>
    </location>
    <ligand>
        <name>Fe cation</name>
        <dbReference type="ChEBI" id="CHEBI:24875"/>
        <label>1</label>
    </ligand>
</feature>
<dbReference type="InterPro" id="IPR047809">
    <property type="entry name" value="COQ7_proteobact"/>
</dbReference>
<keyword evidence="2 9" id="KW-1003">Cell membrane</keyword>
<evidence type="ECO:0000256" key="4">
    <source>
        <dbReference type="ARBA" id="ARBA00022723"/>
    </source>
</evidence>
<name>A0A127FAT7_STEDE</name>
<comment type="catalytic activity">
    <reaction evidence="9">
        <text>a 5-methoxy-2-methyl-3-(all-trans-polyprenyl)benzene-1,4-diol + AH2 + O2 = a 3-demethylubiquinol + A + H2O</text>
        <dbReference type="Rhea" id="RHEA:50908"/>
        <dbReference type="Rhea" id="RHEA-COMP:10859"/>
        <dbReference type="Rhea" id="RHEA-COMP:10914"/>
        <dbReference type="ChEBI" id="CHEBI:13193"/>
        <dbReference type="ChEBI" id="CHEBI:15377"/>
        <dbReference type="ChEBI" id="CHEBI:15379"/>
        <dbReference type="ChEBI" id="CHEBI:17499"/>
        <dbReference type="ChEBI" id="CHEBI:84167"/>
        <dbReference type="ChEBI" id="CHEBI:84422"/>
        <dbReference type="EC" id="1.14.99.60"/>
    </reaction>
</comment>
<keyword evidence="11" id="KW-1185">Reference proteome</keyword>
<dbReference type="UniPathway" id="UPA00232"/>
<comment type="pathway">
    <text evidence="1 9">Cofactor biosynthesis; ubiquinone biosynthesis.</text>
</comment>
<feature type="binding site" evidence="9">
    <location>
        <position position="85"/>
    </location>
    <ligand>
        <name>Fe cation</name>
        <dbReference type="ChEBI" id="CHEBI:24875"/>
        <label>1</label>
    </ligand>
</feature>
<dbReference type="GO" id="GO:0008682">
    <property type="term" value="F:3-demethoxyubiquinol 3-hydroxylase activity"/>
    <property type="evidence" value="ECO:0007669"/>
    <property type="project" value="UniProtKB-EC"/>
</dbReference>
<feature type="binding site" evidence="9">
    <location>
        <position position="85"/>
    </location>
    <ligand>
        <name>Fe cation</name>
        <dbReference type="ChEBI" id="CHEBI:24875"/>
        <label>2</label>
    </ligand>
</feature>